<feature type="region of interest" description="Disordered" evidence="1">
    <location>
        <begin position="88"/>
        <end position="116"/>
    </location>
</feature>
<keyword evidence="3" id="KW-1185">Reference proteome</keyword>
<evidence type="ECO:0000313" key="2">
    <source>
        <dbReference type="EMBL" id="KAK6786738.1"/>
    </source>
</evidence>
<comment type="caution">
    <text evidence="2">The sequence shown here is derived from an EMBL/GenBank/DDBJ whole genome shotgun (WGS) entry which is preliminary data.</text>
</comment>
<accession>A0AAN8TE09</accession>
<gene>
    <name evidence="2" type="ORF">RDI58_015263</name>
</gene>
<dbReference type="AlphaFoldDB" id="A0AAN8TE09"/>
<organism evidence="2 3">
    <name type="scientific">Solanum bulbocastanum</name>
    <name type="common">Wild potato</name>
    <dbReference type="NCBI Taxonomy" id="147425"/>
    <lineage>
        <taxon>Eukaryota</taxon>
        <taxon>Viridiplantae</taxon>
        <taxon>Streptophyta</taxon>
        <taxon>Embryophyta</taxon>
        <taxon>Tracheophyta</taxon>
        <taxon>Spermatophyta</taxon>
        <taxon>Magnoliopsida</taxon>
        <taxon>eudicotyledons</taxon>
        <taxon>Gunneridae</taxon>
        <taxon>Pentapetalae</taxon>
        <taxon>asterids</taxon>
        <taxon>lamiids</taxon>
        <taxon>Solanales</taxon>
        <taxon>Solanaceae</taxon>
        <taxon>Solanoideae</taxon>
        <taxon>Solaneae</taxon>
        <taxon>Solanum</taxon>
    </lineage>
</organism>
<name>A0AAN8TE09_SOLBU</name>
<proteinExistence type="predicted"/>
<evidence type="ECO:0000313" key="3">
    <source>
        <dbReference type="Proteomes" id="UP001371456"/>
    </source>
</evidence>
<dbReference type="Proteomes" id="UP001371456">
    <property type="component" value="Unassembled WGS sequence"/>
</dbReference>
<protein>
    <submittedName>
        <fullName evidence="2">Uncharacterized protein</fullName>
    </submittedName>
</protein>
<dbReference type="EMBL" id="JBANQN010000006">
    <property type="protein sequence ID" value="KAK6786738.1"/>
    <property type="molecule type" value="Genomic_DNA"/>
</dbReference>
<sequence length="116" mass="12546">MTFKCMYTGVKHQKEPLTALQEMPMASDNHDDTVQEGKFLENSRMEKAIGDVLAATEATSKSPEVRVSGKLLAASSFVNKEDSLLAGKIEPTNEPGEEFSDAKLDVASVQNPNGTD</sequence>
<reference evidence="2 3" key="1">
    <citation type="submission" date="2024-02" db="EMBL/GenBank/DDBJ databases">
        <title>de novo genome assembly of Solanum bulbocastanum strain 11H21.</title>
        <authorList>
            <person name="Hosaka A.J."/>
        </authorList>
    </citation>
    <scope>NUCLEOTIDE SEQUENCE [LARGE SCALE GENOMIC DNA]</scope>
    <source>
        <tissue evidence="2">Young leaves</tissue>
    </source>
</reference>
<evidence type="ECO:0000256" key="1">
    <source>
        <dbReference type="SAM" id="MobiDB-lite"/>
    </source>
</evidence>